<reference evidence="2 3" key="1">
    <citation type="submission" date="2021-01" db="EMBL/GenBank/DDBJ databases">
        <title>Roseomonas sp. nov, a bacterium isolated from an oil production mixture in Yumen Oilfield.</title>
        <authorList>
            <person name="Wu D."/>
        </authorList>
    </citation>
    <scope>NUCLEOTIDE SEQUENCE [LARGE SCALE GENOMIC DNA]</scope>
    <source>
        <strain evidence="2 3">ROY-5-3</strain>
    </source>
</reference>
<evidence type="ECO:0000313" key="2">
    <source>
        <dbReference type="EMBL" id="MBU8543978.1"/>
    </source>
</evidence>
<sequence length="109" mass="11799">MQDFATWIGRLAAAGAAVLAIVWLLEARPPGPQQPTAAEAEMQWRCTVDRLNPPPRGSQAALEAARRFCPEVRPPRTGWDTDLAMRGLLAALAAVCILLLSAMAGRRHD</sequence>
<dbReference type="Proteomes" id="UP000689967">
    <property type="component" value="Unassembled WGS sequence"/>
</dbReference>
<protein>
    <submittedName>
        <fullName evidence="2">Uncharacterized protein</fullName>
    </submittedName>
</protein>
<dbReference type="EMBL" id="JAERQM010000002">
    <property type="protein sequence ID" value="MBU8543978.1"/>
    <property type="molecule type" value="Genomic_DNA"/>
</dbReference>
<evidence type="ECO:0000256" key="1">
    <source>
        <dbReference type="SAM" id="Phobius"/>
    </source>
</evidence>
<accession>A0ABS6H5L4</accession>
<keyword evidence="3" id="KW-1185">Reference proteome</keyword>
<feature type="transmembrane region" description="Helical" evidence="1">
    <location>
        <begin position="7"/>
        <end position="25"/>
    </location>
</feature>
<evidence type="ECO:0000313" key="3">
    <source>
        <dbReference type="Proteomes" id="UP000689967"/>
    </source>
</evidence>
<gene>
    <name evidence="2" type="ORF">JJQ90_09700</name>
</gene>
<dbReference type="RefSeq" id="WP_216874740.1">
    <property type="nucleotide sequence ID" value="NZ_JAERQM010000002.1"/>
</dbReference>
<feature type="transmembrane region" description="Helical" evidence="1">
    <location>
        <begin position="83"/>
        <end position="104"/>
    </location>
</feature>
<keyword evidence="1" id="KW-1133">Transmembrane helix</keyword>
<comment type="caution">
    <text evidence="2">The sequence shown here is derived from an EMBL/GenBank/DDBJ whole genome shotgun (WGS) entry which is preliminary data.</text>
</comment>
<keyword evidence="1" id="KW-0472">Membrane</keyword>
<organism evidence="2 3">
    <name type="scientific">Falsiroseomonas oleicola</name>
    <dbReference type="NCBI Taxonomy" id="2801474"/>
    <lineage>
        <taxon>Bacteria</taxon>
        <taxon>Pseudomonadati</taxon>
        <taxon>Pseudomonadota</taxon>
        <taxon>Alphaproteobacteria</taxon>
        <taxon>Acetobacterales</taxon>
        <taxon>Roseomonadaceae</taxon>
        <taxon>Falsiroseomonas</taxon>
    </lineage>
</organism>
<name>A0ABS6H5L4_9PROT</name>
<proteinExistence type="predicted"/>
<keyword evidence="1" id="KW-0812">Transmembrane</keyword>